<dbReference type="Gene3D" id="3.40.50.300">
    <property type="entry name" value="P-loop containing nucleotide triphosphate hydrolases"/>
    <property type="match status" value="1"/>
</dbReference>
<evidence type="ECO:0008006" key="5">
    <source>
        <dbReference type="Google" id="ProtNLM"/>
    </source>
</evidence>
<gene>
    <name evidence="3" type="ORF">HETSPECPRED_006673</name>
</gene>
<proteinExistence type="predicted"/>
<dbReference type="Pfam" id="PF23232">
    <property type="entry name" value="AAA_lid_13"/>
    <property type="match status" value="1"/>
</dbReference>
<evidence type="ECO:0000313" key="3">
    <source>
        <dbReference type="EMBL" id="CAF9927755.1"/>
    </source>
</evidence>
<dbReference type="AlphaFoldDB" id="A0A8H3ITY9"/>
<feature type="domain" description="ATPase AAA-type core" evidence="1">
    <location>
        <begin position="17"/>
        <end position="75"/>
    </location>
</feature>
<dbReference type="GO" id="GO:0005524">
    <property type="term" value="F:ATP binding"/>
    <property type="evidence" value="ECO:0007669"/>
    <property type="project" value="InterPro"/>
</dbReference>
<dbReference type="InterPro" id="IPR027417">
    <property type="entry name" value="P-loop_NTPase"/>
</dbReference>
<comment type="caution">
    <text evidence="3">The sequence shown here is derived from an EMBL/GenBank/DDBJ whole genome shotgun (WGS) entry which is preliminary data.</text>
</comment>
<dbReference type="PANTHER" id="PTHR46411">
    <property type="entry name" value="FAMILY ATPASE, PUTATIVE-RELATED"/>
    <property type="match status" value="1"/>
</dbReference>
<feature type="domain" description="AAA+ ATPase lid" evidence="2">
    <location>
        <begin position="78"/>
        <end position="160"/>
    </location>
</feature>
<reference evidence="3" key="1">
    <citation type="submission" date="2021-03" db="EMBL/GenBank/DDBJ databases">
        <authorList>
            <person name="Tagirdzhanova G."/>
        </authorList>
    </citation>
    <scope>NUCLEOTIDE SEQUENCE</scope>
</reference>
<keyword evidence="4" id="KW-1185">Reference proteome</keyword>
<dbReference type="EMBL" id="CAJPDS010000045">
    <property type="protein sequence ID" value="CAF9927755.1"/>
    <property type="molecule type" value="Genomic_DNA"/>
</dbReference>
<dbReference type="PANTHER" id="PTHR46411:SF4">
    <property type="entry name" value="AAA+ ATPASE DOMAIN-CONTAINING PROTEIN"/>
    <property type="match status" value="1"/>
</dbReference>
<sequence>MALGFPSKLLLILKYSDEADVFLEARDKSEMERNALVSVLLRVMEYYEGILILTTNRIKTFDVAVQSRVHLAVRFQDLSQEDRKKIFRIFYSQLNAGNCHELTKLSEYIDDFEEKFNGRQIRNVFSSAMALARDRNEKVTVKDFKDVVKITKEFQGYLEKETWKAREGVE</sequence>
<protein>
    <recommendedName>
        <fullName evidence="5">ATPase AAA-type core domain-containing protein</fullName>
    </recommendedName>
</protein>
<evidence type="ECO:0000313" key="4">
    <source>
        <dbReference type="Proteomes" id="UP000664521"/>
    </source>
</evidence>
<dbReference type="Proteomes" id="UP000664521">
    <property type="component" value="Unassembled WGS sequence"/>
</dbReference>
<organism evidence="3 4">
    <name type="scientific">Heterodermia speciosa</name>
    <dbReference type="NCBI Taxonomy" id="116794"/>
    <lineage>
        <taxon>Eukaryota</taxon>
        <taxon>Fungi</taxon>
        <taxon>Dikarya</taxon>
        <taxon>Ascomycota</taxon>
        <taxon>Pezizomycotina</taxon>
        <taxon>Lecanoromycetes</taxon>
        <taxon>OSLEUM clade</taxon>
        <taxon>Lecanoromycetidae</taxon>
        <taxon>Caliciales</taxon>
        <taxon>Physciaceae</taxon>
        <taxon>Heterodermia</taxon>
    </lineage>
</organism>
<dbReference type="OrthoDB" id="10042665at2759"/>
<dbReference type="Gene3D" id="1.10.8.60">
    <property type="match status" value="1"/>
</dbReference>
<dbReference type="SUPFAM" id="SSF52540">
    <property type="entry name" value="P-loop containing nucleoside triphosphate hydrolases"/>
    <property type="match status" value="1"/>
</dbReference>
<accession>A0A8H3ITY9</accession>
<dbReference type="GO" id="GO:0016887">
    <property type="term" value="F:ATP hydrolysis activity"/>
    <property type="evidence" value="ECO:0007669"/>
    <property type="project" value="InterPro"/>
</dbReference>
<evidence type="ECO:0000259" key="2">
    <source>
        <dbReference type="Pfam" id="PF23232"/>
    </source>
</evidence>
<dbReference type="Pfam" id="PF00004">
    <property type="entry name" value="AAA"/>
    <property type="match status" value="1"/>
</dbReference>
<name>A0A8H3ITY9_9LECA</name>
<dbReference type="InterPro" id="IPR003959">
    <property type="entry name" value="ATPase_AAA_core"/>
</dbReference>
<evidence type="ECO:0000259" key="1">
    <source>
        <dbReference type="Pfam" id="PF00004"/>
    </source>
</evidence>
<dbReference type="InterPro" id="IPR056599">
    <property type="entry name" value="AAA_lid_fung"/>
</dbReference>